<organism evidence="8">
    <name type="scientific">marine metagenome</name>
    <dbReference type="NCBI Taxonomy" id="408172"/>
    <lineage>
        <taxon>unclassified sequences</taxon>
        <taxon>metagenomes</taxon>
        <taxon>ecological metagenomes</taxon>
    </lineage>
</organism>
<keyword evidence="3" id="KW-1003">Cell membrane</keyword>
<evidence type="ECO:0000256" key="1">
    <source>
        <dbReference type="ARBA" id="ARBA00004651"/>
    </source>
</evidence>
<feature type="non-terminal residue" evidence="8">
    <location>
        <position position="1"/>
    </location>
</feature>
<accession>A0A383AKU0</accession>
<keyword evidence="5 7" id="KW-1133">Transmembrane helix</keyword>
<feature type="transmembrane region" description="Helical" evidence="7">
    <location>
        <begin position="135"/>
        <end position="165"/>
    </location>
</feature>
<feature type="transmembrane region" description="Helical" evidence="7">
    <location>
        <begin position="79"/>
        <end position="98"/>
    </location>
</feature>
<feature type="transmembrane region" description="Helical" evidence="7">
    <location>
        <begin position="12"/>
        <end position="32"/>
    </location>
</feature>
<name>A0A383AKU0_9ZZZZ</name>
<dbReference type="InterPro" id="IPR052017">
    <property type="entry name" value="TSUP"/>
</dbReference>
<feature type="transmembrane region" description="Helical" evidence="7">
    <location>
        <begin position="177"/>
        <end position="196"/>
    </location>
</feature>
<evidence type="ECO:0000256" key="3">
    <source>
        <dbReference type="ARBA" id="ARBA00022475"/>
    </source>
</evidence>
<feature type="transmembrane region" description="Helical" evidence="7">
    <location>
        <begin position="104"/>
        <end position="123"/>
    </location>
</feature>
<evidence type="ECO:0000256" key="5">
    <source>
        <dbReference type="ARBA" id="ARBA00022989"/>
    </source>
</evidence>
<keyword evidence="2" id="KW-0813">Transport</keyword>
<dbReference type="GO" id="GO:0005886">
    <property type="term" value="C:plasma membrane"/>
    <property type="evidence" value="ECO:0007669"/>
    <property type="project" value="UniProtKB-SubCell"/>
</dbReference>
<evidence type="ECO:0000256" key="2">
    <source>
        <dbReference type="ARBA" id="ARBA00022448"/>
    </source>
</evidence>
<dbReference type="PANTHER" id="PTHR30269">
    <property type="entry name" value="TRANSMEMBRANE PROTEIN YFCA"/>
    <property type="match status" value="1"/>
</dbReference>
<dbReference type="AlphaFoldDB" id="A0A383AKU0"/>
<feature type="non-terminal residue" evidence="8">
    <location>
        <position position="248"/>
    </location>
</feature>
<gene>
    <name evidence="8" type="ORF">METZ01_LOCUS461236</name>
</gene>
<keyword evidence="4 7" id="KW-0812">Transmembrane</keyword>
<evidence type="ECO:0000256" key="6">
    <source>
        <dbReference type="ARBA" id="ARBA00023136"/>
    </source>
</evidence>
<evidence type="ECO:0008006" key="9">
    <source>
        <dbReference type="Google" id="ProtNLM"/>
    </source>
</evidence>
<sequence>MFDIIHSYSLQLPELSLIFLSAVAIGMAKTGLGGFGMLTVPIMAGIFGAKPSTGIVLILLIFADFFGVWFYHRHADIKLILKLSPSTIFGILLGILIGDRISDAQFTVLLAGILILGALVMGANLNNNLKVKPSFLLSFITGSVAGISTMIGNSAGPIMSIYFLAMGLEKNSFIGTGAWFFLFVNLFKLPFHIFIWETIEIKTFLFDLVLIPAIVLGAFAGVWIVKKIPEKPYRVIIIISVVFAALQM</sequence>
<dbReference type="PANTHER" id="PTHR30269:SF23">
    <property type="entry name" value="MEMBRANE TRANSPORTER PROTEIN YDHB-RELATED"/>
    <property type="match status" value="1"/>
</dbReference>
<dbReference type="Pfam" id="PF01925">
    <property type="entry name" value="TauE"/>
    <property type="match status" value="1"/>
</dbReference>
<evidence type="ECO:0000313" key="8">
    <source>
        <dbReference type="EMBL" id="SVE08382.1"/>
    </source>
</evidence>
<reference evidence="8" key="1">
    <citation type="submission" date="2018-05" db="EMBL/GenBank/DDBJ databases">
        <authorList>
            <person name="Lanie J.A."/>
            <person name="Ng W.-L."/>
            <person name="Kazmierczak K.M."/>
            <person name="Andrzejewski T.M."/>
            <person name="Davidsen T.M."/>
            <person name="Wayne K.J."/>
            <person name="Tettelin H."/>
            <person name="Glass J.I."/>
            <person name="Rusch D."/>
            <person name="Podicherti R."/>
            <person name="Tsui H.-C.T."/>
            <person name="Winkler M.E."/>
        </authorList>
    </citation>
    <scope>NUCLEOTIDE SEQUENCE</scope>
</reference>
<keyword evidence="6 7" id="KW-0472">Membrane</keyword>
<comment type="subcellular location">
    <subcellularLocation>
        <location evidence="1">Cell membrane</location>
        <topology evidence="1">Multi-pass membrane protein</topology>
    </subcellularLocation>
</comment>
<dbReference type="EMBL" id="UINC01192987">
    <property type="protein sequence ID" value="SVE08382.1"/>
    <property type="molecule type" value="Genomic_DNA"/>
</dbReference>
<dbReference type="InterPro" id="IPR002781">
    <property type="entry name" value="TM_pro_TauE-like"/>
</dbReference>
<evidence type="ECO:0000256" key="4">
    <source>
        <dbReference type="ARBA" id="ARBA00022692"/>
    </source>
</evidence>
<feature type="transmembrane region" description="Helical" evidence="7">
    <location>
        <begin position="52"/>
        <end position="72"/>
    </location>
</feature>
<evidence type="ECO:0000256" key="7">
    <source>
        <dbReference type="SAM" id="Phobius"/>
    </source>
</evidence>
<feature type="transmembrane region" description="Helical" evidence="7">
    <location>
        <begin position="203"/>
        <end position="225"/>
    </location>
</feature>
<protein>
    <recommendedName>
        <fullName evidence="9">Membrane transporter protein</fullName>
    </recommendedName>
</protein>
<proteinExistence type="predicted"/>